<name>A0A140F2Y5_9STRA</name>
<sequence>MAYLLRTYLKKKYLVQALKAVYGIGTSLSSDLCHRLGFQKNFLLKNLTDEDIYHIDQLVTSLNLPIKGDLQRIIKQRIEYLANIRSYRGVRHRQGFPVRGQRTHTNARTVKKLRRLRSSKN</sequence>
<evidence type="ECO:0000256" key="1">
    <source>
        <dbReference type="ARBA" id="ARBA00008080"/>
    </source>
</evidence>
<dbReference type="Gene3D" id="1.10.8.50">
    <property type="match status" value="1"/>
</dbReference>
<protein>
    <submittedName>
        <fullName evidence="5">Ribosomal protein S13</fullName>
    </submittedName>
</protein>
<dbReference type="GO" id="GO:0003723">
    <property type="term" value="F:RNA binding"/>
    <property type="evidence" value="ECO:0007669"/>
    <property type="project" value="InterPro"/>
</dbReference>
<dbReference type="InterPro" id="IPR018269">
    <property type="entry name" value="Ribosomal_uS13_CS"/>
</dbReference>
<comment type="similarity">
    <text evidence="1 4">Belongs to the universal ribosomal protein uS13 family.</text>
</comment>
<accession>A0A140F2Y5</accession>
<geneLocation type="mitochondrion" evidence="5"/>
<dbReference type="EMBL" id="KU501222">
    <property type="protein sequence ID" value="AML60769.1"/>
    <property type="molecule type" value="Genomic_DNA"/>
</dbReference>
<proteinExistence type="inferred from homology"/>
<dbReference type="PROSITE" id="PS50159">
    <property type="entry name" value="RIBOSOMAL_S13_2"/>
    <property type="match status" value="1"/>
</dbReference>
<keyword evidence="2 4" id="KW-0689">Ribosomal protein</keyword>
<dbReference type="GO" id="GO:0003735">
    <property type="term" value="F:structural constituent of ribosome"/>
    <property type="evidence" value="ECO:0007669"/>
    <property type="project" value="InterPro"/>
</dbReference>
<dbReference type="GO" id="GO:0006412">
    <property type="term" value="P:translation"/>
    <property type="evidence" value="ECO:0007669"/>
    <property type="project" value="InterPro"/>
</dbReference>
<dbReference type="GO" id="GO:0015935">
    <property type="term" value="C:small ribosomal subunit"/>
    <property type="evidence" value="ECO:0007669"/>
    <property type="project" value="TreeGrafter"/>
</dbReference>
<evidence type="ECO:0000256" key="2">
    <source>
        <dbReference type="ARBA" id="ARBA00022980"/>
    </source>
</evidence>
<gene>
    <name evidence="5" type="primary">rps13</name>
</gene>
<dbReference type="AlphaFoldDB" id="A0A140F2Y5"/>
<evidence type="ECO:0000256" key="3">
    <source>
        <dbReference type="ARBA" id="ARBA00023274"/>
    </source>
</evidence>
<dbReference type="PIRSF" id="PIRSF002134">
    <property type="entry name" value="Ribosomal_S13"/>
    <property type="match status" value="1"/>
</dbReference>
<organism evidence="5">
    <name type="scientific">Monodopsis sp. MarTras21</name>
    <dbReference type="NCBI Taxonomy" id="1745953"/>
    <lineage>
        <taxon>Eukaryota</taxon>
        <taxon>Sar</taxon>
        <taxon>Stramenopiles</taxon>
        <taxon>Ochrophyta</taxon>
        <taxon>Eustigmatophyceae</taxon>
        <taxon>Eustigmatales</taxon>
        <taxon>Monodopsidaceae</taxon>
        <taxon>Monodopsis</taxon>
    </lineage>
</organism>
<evidence type="ECO:0000313" key="5">
    <source>
        <dbReference type="EMBL" id="AML60769.1"/>
    </source>
</evidence>
<evidence type="ECO:0000256" key="4">
    <source>
        <dbReference type="RuleBase" id="RU003830"/>
    </source>
</evidence>
<dbReference type="PROSITE" id="PS00646">
    <property type="entry name" value="RIBOSOMAL_S13_1"/>
    <property type="match status" value="1"/>
</dbReference>
<dbReference type="InterPro" id="IPR001892">
    <property type="entry name" value="Ribosomal_uS13"/>
</dbReference>
<reference evidence="5" key="1">
    <citation type="journal article" date="2016" name="Genome Biol. Evol.">
        <title>A Comparative Analysis of Mitochondrial Genomes in Eustigmatophyte Algae.</title>
        <authorList>
            <person name="Sevcikova T."/>
            <person name="Klimes V."/>
            <person name="Zbrankova V."/>
            <person name="Strnad H."/>
            <person name="Hroudova M."/>
            <person name="Vlcek C."/>
            <person name="Elias M."/>
        </authorList>
    </citation>
    <scope>NUCLEOTIDE SEQUENCE</scope>
    <source>
        <strain evidence="5">MarTras 21</strain>
    </source>
</reference>
<dbReference type="InterPro" id="IPR027437">
    <property type="entry name" value="Rbsml_uS13_C"/>
</dbReference>
<dbReference type="InterPro" id="IPR010979">
    <property type="entry name" value="Ribosomal_uS13-like_H2TH"/>
</dbReference>
<dbReference type="GO" id="GO:0005829">
    <property type="term" value="C:cytosol"/>
    <property type="evidence" value="ECO:0007669"/>
    <property type="project" value="TreeGrafter"/>
</dbReference>
<dbReference type="PANTHER" id="PTHR10871:SF1">
    <property type="entry name" value="SMALL RIBOSOMAL SUBUNIT PROTEIN US13M"/>
    <property type="match status" value="1"/>
</dbReference>
<keyword evidence="3 4" id="KW-0687">Ribonucleoprotein</keyword>
<dbReference type="Pfam" id="PF00416">
    <property type="entry name" value="Ribosomal_S13"/>
    <property type="match status" value="1"/>
</dbReference>
<keyword evidence="5" id="KW-0496">Mitochondrion</keyword>
<dbReference type="SUPFAM" id="SSF46946">
    <property type="entry name" value="S13-like H2TH domain"/>
    <property type="match status" value="1"/>
</dbReference>
<dbReference type="Gene3D" id="4.10.910.10">
    <property type="entry name" value="30s ribosomal protein s13, domain 2"/>
    <property type="match status" value="1"/>
</dbReference>
<dbReference type="PANTHER" id="PTHR10871">
    <property type="entry name" value="30S RIBOSOMAL PROTEIN S13/40S RIBOSOMAL PROTEIN S18"/>
    <property type="match status" value="1"/>
</dbReference>